<name>A0A4U7JE18_9FIRM</name>
<reference evidence="1 2" key="1">
    <citation type="submission" date="2020-09" db="EMBL/GenBank/DDBJ databases">
        <title>Characterization and genome sequencing of Ruminiclostridium sp. nov. MA18.</title>
        <authorList>
            <person name="Rettenmaier R."/>
            <person name="Kowollik M.-L."/>
            <person name="Liebl W."/>
            <person name="Zverlov V."/>
        </authorList>
    </citation>
    <scope>NUCLEOTIDE SEQUENCE [LARGE SCALE GENOMIC DNA]</scope>
    <source>
        <strain evidence="1 2">MA18</strain>
    </source>
</reference>
<dbReference type="Proteomes" id="UP000306409">
    <property type="component" value="Chromosome"/>
</dbReference>
<dbReference type="InterPro" id="IPR000595">
    <property type="entry name" value="cNMP-bd_dom"/>
</dbReference>
<protein>
    <submittedName>
        <fullName evidence="1">Uncharacterized protein</fullName>
    </submittedName>
</protein>
<dbReference type="SUPFAM" id="SSF51206">
    <property type="entry name" value="cAMP-binding domain-like"/>
    <property type="match status" value="1"/>
</dbReference>
<evidence type="ECO:0000313" key="1">
    <source>
        <dbReference type="EMBL" id="QNU67999.1"/>
    </source>
</evidence>
<dbReference type="KEGG" id="rher:EHE19_006025"/>
<organism evidence="1 2">
    <name type="scientific">Ruminiclostridium herbifermentans</name>
    <dbReference type="NCBI Taxonomy" id="2488810"/>
    <lineage>
        <taxon>Bacteria</taxon>
        <taxon>Bacillati</taxon>
        <taxon>Bacillota</taxon>
        <taxon>Clostridia</taxon>
        <taxon>Eubacteriales</taxon>
        <taxon>Oscillospiraceae</taxon>
        <taxon>Ruminiclostridium</taxon>
    </lineage>
</organism>
<dbReference type="PROSITE" id="PS50042">
    <property type="entry name" value="CNMP_BINDING_3"/>
    <property type="match status" value="1"/>
</dbReference>
<gene>
    <name evidence="1" type="ORF">EHE19_006025</name>
</gene>
<sequence length="821" mass="95400">MGIKLDYSGQYSGKQGEQLICEGERISSIILMLTGKIDVYLSPYENLSTEDSSAIAKNCRLFTLDQNTFLGVNDIIRNGQSSFSLKAKEASNLYCFPATSIKGIKNIIATQKDYSTYIVSSLATLIDLSYTAYQKLLPICESINTLTQNLCVYYWAIKDKYYFQSEDNLEGIENYKKIYDDAKNSDYKFFPLDSESLFSKYDFQAIQEDESEMDISSIEYFSRLLNVPLEQRKGFFNCDDVICEYHIQKGSDYLDLLINSTKNLLSTLYKNIDLLYLSSENLIRTYGKIIVASKDDKEAAITGLAILKQALETLSNNIEKLQNEFDCFTNLNTPDLLGYYDIIKEKTSIKQSTISLDDIQVVGNELPQELENSTEKILKYCSCSQDIIDSINKRLSQFRMLKDKTSSDPEVRELRASLSADFFVIYEDVFKKSQEEQRCPRLINMFLNYGYMDERLLTKEQTIALYRLCDKDLSSPKYSIYSTKEWLEKIYRNEKDPSINDFGQDYYDLFRDMKKRKIVTDKDKPAYDNDYNAKLSFEINNMIKTNQKVCHGQMSSYFPILHKDIITRDLEKAVLTPDKIERAIEKILEVDFSVFYREIWYKNESKGIEKEPIMKEILPDIILVPTFGSRGSMWQEITGRARNTPGRFILPAFTDENIDVLMLKLIGTFRWELCRTMMGISWNDITEKSLTSEYTDYIQFYKKNHDLTEDAKAKIKVQIQKNRNLMKDIFTSDYDTWINYESKGILRLNKIVRSIMFRYCPLPKEMRNTLAKQPAFADLATQLNNSWAKTAKSLAGKYSKMFKDEPIDADLEANLSYYRDM</sequence>
<keyword evidence="2" id="KW-1185">Reference proteome</keyword>
<dbReference type="EMBL" id="CP061336">
    <property type="protein sequence ID" value="QNU67999.1"/>
    <property type="molecule type" value="Genomic_DNA"/>
</dbReference>
<dbReference type="InterPro" id="IPR014710">
    <property type="entry name" value="RmlC-like_jellyroll"/>
</dbReference>
<dbReference type="InterPro" id="IPR018490">
    <property type="entry name" value="cNMP-bd_dom_sf"/>
</dbReference>
<proteinExistence type="predicted"/>
<dbReference type="OrthoDB" id="334160at2"/>
<dbReference type="RefSeq" id="WP_137698256.1">
    <property type="nucleotide sequence ID" value="NZ_CP061336.1"/>
</dbReference>
<accession>A0A4U7JE18</accession>
<dbReference type="AlphaFoldDB" id="A0A4U7JE18"/>
<evidence type="ECO:0000313" key="2">
    <source>
        <dbReference type="Proteomes" id="UP000306409"/>
    </source>
</evidence>
<dbReference type="Gene3D" id="2.60.120.10">
    <property type="entry name" value="Jelly Rolls"/>
    <property type="match status" value="1"/>
</dbReference>